<dbReference type="InterPro" id="IPR013078">
    <property type="entry name" value="His_Pase_superF_clade-1"/>
</dbReference>
<dbReference type="EMBL" id="LIAE01008064">
    <property type="protein sequence ID" value="PAV75557.1"/>
    <property type="molecule type" value="Genomic_DNA"/>
</dbReference>
<accession>A0A2A2KNY9</accession>
<dbReference type="OrthoDB" id="414418at2759"/>
<dbReference type="STRING" id="2018661.A0A2A2KNY9"/>
<comment type="caution">
    <text evidence="1">The sequence shown here is derived from an EMBL/GenBank/DDBJ whole genome shotgun (WGS) entry which is preliminary data.</text>
</comment>
<proteinExistence type="predicted"/>
<reference evidence="1 2" key="1">
    <citation type="journal article" date="2017" name="Curr. Biol.">
        <title>Genome architecture and evolution of a unichromosomal asexual nematode.</title>
        <authorList>
            <person name="Fradin H."/>
            <person name="Zegar C."/>
            <person name="Gutwein M."/>
            <person name="Lucas J."/>
            <person name="Kovtun M."/>
            <person name="Corcoran D."/>
            <person name="Baugh L.R."/>
            <person name="Kiontke K."/>
            <person name="Gunsalus K."/>
            <person name="Fitch D.H."/>
            <person name="Piano F."/>
        </authorList>
    </citation>
    <scope>NUCLEOTIDE SEQUENCE [LARGE SCALE GENOMIC DNA]</scope>
    <source>
        <strain evidence="1">PF1309</strain>
    </source>
</reference>
<evidence type="ECO:0000313" key="2">
    <source>
        <dbReference type="Proteomes" id="UP000218231"/>
    </source>
</evidence>
<keyword evidence="2" id="KW-1185">Reference proteome</keyword>
<dbReference type="CDD" id="cd07067">
    <property type="entry name" value="HP_PGM_like"/>
    <property type="match status" value="1"/>
</dbReference>
<dbReference type="GO" id="GO:0016791">
    <property type="term" value="F:phosphatase activity"/>
    <property type="evidence" value="ECO:0007669"/>
    <property type="project" value="UniProtKB-ARBA"/>
</dbReference>
<dbReference type="SUPFAM" id="SSF53254">
    <property type="entry name" value="Phosphoglycerate mutase-like"/>
    <property type="match status" value="1"/>
</dbReference>
<dbReference type="InterPro" id="IPR051710">
    <property type="entry name" value="Phosphatase_SH3-domain"/>
</dbReference>
<dbReference type="InterPro" id="IPR029033">
    <property type="entry name" value="His_PPase_superfam"/>
</dbReference>
<sequence length="80" mass="8714">MPKRLPNREGGHMLYENDTPLTEVGYLQAKLTGQSMKENGIEIAHVFCSPALRCVQTATGLLEGMNDETTLGYDVGKCLG</sequence>
<dbReference type="Proteomes" id="UP000218231">
    <property type="component" value="Unassembled WGS sequence"/>
</dbReference>
<name>A0A2A2KNY9_9BILA</name>
<dbReference type="PANTHER" id="PTHR16469:SF27">
    <property type="entry name" value="UBIQUITIN-ASSOCIATED AND SH3 DOMAIN-CONTAINING BA-RELATED"/>
    <property type="match status" value="1"/>
</dbReference>
<organism evidence="1 2">
    <name type="scientific">Diploscapter pachys</name>
    <dbReference type="NCBI Taxonomy" id="2018661"/>
    <lineage>
        <taxon>Eukaryota</taxon>
        <taxon>Metazoa</taxon>
        <taxon>Ecdysozoa</taxon>
        <taxon>Nematoda</taxon>
        <taxon>Chromadorea</taxon>
        <taxon>Rhabditida</taxon>
        <taxon>Rhabditina</taxon>
        <taxon>Rhabditomorpha</taxon>
        <taxon>Rhabditoidea</taxon>
        <taxon>Rhabditidae</taxon>
        <taxon>Diploscapter</taxon>
    </lineage>
</organism>
<dbReference type="Gene3D" id="3.40.50.1240">
    <property type="entry name" value="Phosphoglycerate mutase-like"/>
    <property type="match status" value="1"/>
</dbReference>
<dbReference type="PANTHER" id="PTHR16469">
    <property type="entry name" value="UBIQUITIN-ASSOCIATED AND SH3 DOMAIN-CONTAINING BA-RELATED"/>
    <property type="match status" value="1"/>
</dbReference>
<gene>
    <name evidence="1" type="ORF">WR25_20726</name>
</gene>
<dbReference type="AlphaFoldDB" id="A0A2A2KNY9"/>
<protein>
    <submittedName>
        <fullName evidence="1">Uncharacterized protein</fullName>
    </submittedName>
</protein>
<dbReference type="Pfam" id="PF00300">
    <property type="entry name" value="His_Phos_1"/>
    <property type="match status" value="1"/>
</dbReference>
<evidence type="ECO:0000313" key="1">
    <source>
        <dbReference type="EMBL" id="PAV75557.1"/>
    </source>
</evidence>